<feature type="domain" description="ABC transmembrane type-2" evidence="9">
    <location>
        <begin position="141"/>
        <end position="377"/>
    </location>
</feature>
<dbReference type="PRINTS" id="PR00164">
    <property type="entry name" value="ABC2TRNSPORT"/>
</dbReference>
<keyword evidence="7 8" id="KW-0472">Membrane</keyword>
<feature type="transmembrane region" description="Helical" evidence="8">
    <location>
        <begin position="229"/>
        <end position="252"/>
    </location>
</feature>
<accession>B8HLB6</accession>
<organism evidence="10">
    <name type="scientific">Cyanothece sp. (strain PCC 7425 / ATCC 29141)</name>
    <dbReference type="NCBI Taxonomy" id="395961"/>
    <lineage>
        <taxon>Bacteria</taxon>
        <taxon>Bacillati</taxon>
        <taxon>Cyanobacteriota</taxon>
        <taxon>Cyanophyceae</taxon>
        <taxon>Gomontiellales</taxon>
        <taxon>Cyanothecaceae</taxon>
        <taxon>Cyanothece</taxon>
    </lineage>
</organism>
<name>B8HLB6_CYAP4</name>
<evidence type="ECO:0000313" key="10">
    <source>
        <dbReference type="EMBL" id="ACL46981.1"/>
    </source>
</evidence>
<evidence type="ECO:0000256" key="6">
    <source>
        <dbReference type="ARBA" id="ARBA00022989"/>
    </source>
</evidence>
<keyword evidence="4 8" id="KW-1003">Cell membrane</keyword>
<sequence>MIKPFFSLFNRVLGSRFWALAQKEIRQILRNKQLLFLLIFPPTLQLLLYGFALNPDVHYLKLGVVDYAQTLTSRELVSALTENRVFTVNSVLFNEQQLAEQVETGQLNVGMVIPPHFSRDLNGDEPAEIQVFIDGVDANTAGIANGYISQMIQQFNLKEFAPQNPPPINTQVTFLYNPGLISSWFFVPGVMGLVLTLIGSLVSSITVVREKDTGTLEQLLMTPANAPEILISKILPLFILLIGDVFLALAVGRFIFNLPFRGNFLLFLLLSGLYLFVGIGVGIMLATICRTQQQVVLTSFFINLPMIQLSGAIAPVESMPVFLQYASWLNPLRHYIAIIRGILLKGVGLDVLWPHALALAIFAFLLLGISANKFRNQIS</sequence>
<dbReference type="InterPro" id="IPR047817">
    <property type="entry name" value="ABC2_TM_bact-type"/>
</dbReference>
<evidence type="ECO:0000256" key="4">
    <source>
        <dbReference type="ARBA" id="ARBA00022475"/>
    </source>
</evidence>
<dbReference type="Pfam" id="PF12698">
    <property type="entry name" value="ABC2_membrane_3"/>
    <property type="match status" value="1"/>
</dbReference>
<dbReference type="GO" id="GO:0140359">
    <property type="term" value="F:ABC-type transporter activity"/>
    <property type="evidence" value="ECO:0007669"/>
    <property type="project" value="InterPro"/>
</dbReference>
<dbReference type="eggNOG" id="COG0842">
    <property type="taxonomic scope" value="Bacteria"/>
</dbReference>
<feature type="transmembrane region" description="Helical" evidence="8">
    <location>
        <begin position="352"/>
        <end position="371"/>
    </location>
</feature>
<evidence type="ECO:0000256" key="2">
    <source>
        <dbReference type="ARBA" id="ARBA00007783"/>
    </source>
</evidence>
<feature type="transmembrane region" description="Helical" evidence="8">
    <location>
        <begin position="264"/>
        <end position="288"/>
    </location>
</feature>
<evidence type="ECO:0000256" key="7">
    <source>
        <dbReference type="ARBA" id="ARBA00023136"/>
    </source>
</evidence>
<dbReference type="InterPro" id="IPR013525">
    <property type="entry name" value="ABC2_TM"/>
</dbReference>
<dbReference type="HOGENOM" id="CLU_039483_8_3_3"/>
<comment type="similarity">
    <text evidence="2 8">Belongs to the ABC-2 integral membrane protein family.</text>
</comment>
<dbReference type="GO" id="GO:0043190">
    <property type="term" value="C:ATP-binding cassette (ABC) transporter complex"/>
    <property type="evidence" value="ECO:0007669"/>
    <property type="project" value="InterPro"/>
</dbReference>
<gene>
    <name evidence="10" type="ordered locus">Cyan7425_4676</name>
</gene>
<proteinExistence type="inferred from homology"/>
<evidence type="ECO:0000259" key="9">
    <source>
        <dbReference type="PROSITE" id="PS51012"/>
    </source>
</evidence>
<dbReference type="STRING" id="395961.Cyan7425_4676"/>
<feature type="transmembrane region" description="Helical" evidence="8">
    <location>
        <begin position="34"/>
        <end position="52"/>
    </location>
</feature>
<dbReference type="PANTHER" id="PTHR30294:SF29">
    <property type="entry name" value="MULTIDRUG ABC TRANSPORTER PERMEASE YBHS-RELATED"/>
    <property type="match status" value="1"/>
</dbReference>
<dbReference type="EMBL" id="CP001344">
    <property type="protein sequence ID" value="ACL46981.1"/>
    <property type="molecule type" value="Genomic_DNA"/>
</dbReference>
<keyword evidence="6 8" id="KW-1133">Transmembrane helix</keyword>
<dbReference type="PROSITE" id="PS51012">
    <property type="entry name" value="ABC_TM2"/>
    <property type="match status" value="1"/>
</dbReference>
<dbReference type="PANTHER" id="PTHR30294">
    <property type="entry name" value="MEMBRANE COMPONENT OF ABC TRANSPORTER YHHJ-RELATED"/>
    <property type="match status" value="1"/>
</dbReference>
<evidence type="ECO:0000256" key="1">
    <source>
        <dbReference type="ARBA" id="ARBA00004651"/>
    </source>
</evidence>
<evidence type="ECO:0000256" key="5">
    <source>
        <dbReference type="ARBA" id="ARBA00022692"/>
    </source>
</evidence>
<keyword evidence="5 8" id="KW-0812">Transmembrane</keyword>
<dbReference type="InterPro" id="IPR051449">
    <property type="entry name" value="ABC-2_transporter_component"/>
</dbReference>
<protein>
    <recommendedName>
        <fullName evidence="8">Transport permease protein</fullName>
    </recommendedName>
</protein>
<dbReference type="AlphaFoldDB" id="B8HLB6"/>
<evidence type="ECO:0000256" key="8">
    <source>
        <dbReference type="RuleBase" id="RU361157"/>
    </source>
</evidence>
<feature type="transmembrane region" description="Helical" evidence="8">
    <location>
        <begin position="184"/>
        <end position="208"/>
    </location>
</feature>
<dbReference type="Gene3D" id="3.40.1710.10">
    <property type="entry name" value="abc type-2 transporter like domain"/>
    <property type="match status" value="1"/>
</dbReference>
<evidence type="ECO:0000256" key="3">
    <source>
        <dbReference type="ARBA" id="ARBA00022448"/>
    </source>
</evidence>
<dbReference type="InterPro" id="IPR000412">
    <property type="entry name" value="ABC_2_transport"/>
</dbReference>
<comment type="subcellular location">
    <subcellularLocation>
        <location evidence="1 8">Cell membrane</location>
        <topology evidence="1 8">Multi-pass membrane protein</topology>
    </subcellularLocation>
</comment>
<reference evidence="10" key="1">
    <citation type="submission" date="2009-01" db="EMBL/GenBank/DDBJ databases">
        <title>Complete sequence of chromosome Cyanothece sp. PCC 7425.</title>
        <authorList>
            <consortium name="US DOE Joint Genome Institute"/>
            <person name="Lucas S."/>
            <person name="Copeland A."/>
            <person name="Lapidus A."/>
            <person name="Glavina del Rio T."/>
            <person name="Dalin E."/>
            <person name="Tice H."/>
            <person name="Bruce D."/>
            <person name="Goodwin L."/>
            <person name="Pitluck S."/>
            <person name="Sims D."/>
            <person name="Meineke L."/>
            <person name="Brettin T."/>
            <person name="Detter J.C."/>
            <person name="Han C."/>
            <person name="Larimer F."/>
            <person name="Land M."/>
            <person name="Hauser L."/>
            <person name="Kyrpides N."/>
            <person name="Ovchinnikova G."/>
            <person name="Liberton M."/>
            <person name="Stoeckel J."/>
            <person name="Banerjee A."/>
            <person name="Singh A."/>
            <person name="Page L."/>
            <person name="Sato H."/>
            <person name="Zhao L."/>
            <person name="Sherman L."/>
            <person name="Pakrasi H."/>
            <person name="Richardson P."/>
        </authorList>
    </citation>
    <scope>NUCLEOTIDE SEQUENCE</scope>
    <source>
        <strain evidence="10">PCC 7425</strain>
    </source>
</reference>
<dbReference type="KEGG" id="cyn:Cyan7425_4676"/>
<feature type="transmembrane region" description="Helical" evidence="8">
    <location>
        <begin position="295"/>
        <end position="314"/>
    </location>
</feature>
<keyword evidence="3 8" id="KW-0813">Transport</keyword>